<gene>
    <name evidence="14" type="primary">fliF</name>
    <name evidence="14" type="ORF">J2D73_16545</name>
</gene>
<accession>A0ABS3LZQ1</accession>
<dbReference type="PANTHER" id="PTHR30046">
    <property type="entry name" value="FLAGELLAR M-RING PROTEIN"/>
    <property type="match status" value="1"/>
</dbReference>
<evidence type="ECO:0000256" key="7">
    <source>
        <dbReference type="ARBA" id="ARBA00023136"/>
    </source>
</evidence>
<dbReference type="PANTHER" id="PTHR30046:SF0">
    <property type="entry name" value="FLAGELLAR M-RING PROTEIN"/>
    <property type="match status" value="1"/>
</dbReference>
<feature type="domain" description="Flagellar M-ring C-terminal" evidence="13">
    <location>
        <begin position="246"/>
        <end position="405"/>
    </location>
</feature>
<keyword evidence="6 11" id="KW-1133">Transmembrane helix</keyword>
<dbReference type="InterPro" id="IPR045851">
    <property type="entry name" value="AMP-bd_C_sf"/>
</dbReference>
<evidence type="ECO:0000256" key="2">
    <source>
        <dbReference type="ARBA" id="ARBA00004651"/>
    </source>
</evidence>
<comment type="subcellular location">
    <subcellularLocation>
        <location evidence="1 9">Bacterial flagellum basal body</location>
    </subcellularLocation>
    <subcellularLocation>
        <location evidence="2">Cell membrane</location>
        <topology evidence="2">Multi-pass membrane protein</topology>
    </subcellularLocation>
</comment>
<dbReference type="InterPro" id="IPR000067">
    <property type="entry name" value="FlgMring_FliF"/>
</dbReference>
<keyword evidence="8 9" id="KW-0975">Bacterial flagellum</keyword>
<feature type="transmembrane region" description="Helical" evidence="11">
    <location>
        <begin position="12"/>
        <end position="35"/>
    </location>
</feature>
<organism evidence="14 15">
    <name type="scientific">Acetobacter sacchari</name>
    <dbReference type="NCBI Taxonomy" id="2661687"/>
    <lineage>
        <taxon>Bacteria</taxon>
        <taxon>Pseudomonadati</taxon>
        <taxon>Pseudomonadota</taxon>
        <taxon>Alphaproteobacteria</taxon>
        <taxon>Acetobacterales</taxon>
        <taxon>Acetobacteraceae</taxon>
        <taxon>Acetobacter</taxon>
    </lineage>
</organism>
<evidence type="ECO:0000256" key="6">
    <source>
        <dbReference type="ARBA" id="ARBA00022989"/>
    </source>
</evidence>
<dbReference type="InterPro" id="IPR013556">
    <property type="entry name" value="Flag_M-ring_C"/>
</dbReference>
<feature type="region of interest" description="Disordered" evidence="10">
    <location>
        <begin position="288"/>
        <end position="330"/>
    </location>
</feature>
<evidence type="ECO:0000256" key="4">
    <source>
        <dbReference type="ARBA" id="ARBA00022475"/>
    </source>
</evidence>
<dbReference type="InterPro" id="IPR006182">
    <property type="entry name" value="FliF_N_dom"/>
</dbReference>
<evidence type="ECO:0000313" key="15">
    <source>
        <dbReference type="Proteomes" id="UP000664771"/>
    </source>
</evidence>
<comment type="function">
    <text evidence="9">The M ring may be actively involved in energy transduction.</text>
</comment>
<evidence type="ECO:0000256" key="11">
    <source>
        <dbReference type="SAM" id="Phobius"/>
    </source>
</evidence>
<dbReference type="Pfam" id="PF08345">
    <property type="entry name" value="YscJ_FliF_C"/>
    <property type="match status" value="1"/>
</dbReference>
<keyword evidence="15" id="KW-1185">Reference proteome</keyword>
<sequence>MKDILASLRSLGVPRLITLGVVAVGLLGLLGALALRGSQEPMSLLYRDLDLHEAAQMAEDLDKAHIQHVVSPQGDSIQVPRDQIAAARLLLARDGLPSGGSVGYEIFDRANSMTTTQFEQNIQETRALEGELERSIRLIRGVRGVRVHLVLPHRELFSTERQAAQASVLLTMGGGRLDAEGVQAVLNLVAAAVPDLSPDNISVVDNRGDVLAKAGDKSGARGEIQTVEDQRRAMETHLAQTVETMLAPALGASHVRAEASVTMNLDEVRDTQESYDPDQQVLRSQQITTDKSVNTEAQPNVTVSNNLPNANAGQAKSGSQNDRREETNNYEIGKRVKTLVQTQPRLQRISLAVIVDGITRLGADGKSIWTPLDAATIDRVTTLAKSAIGYDEKRGDVVNVVSMKFSEEAPPPVEIHGWLGTSFDRADVMHIVQSVLPGLLVFLALIFFARPLLRKSITAAAVDADVEASLSGQDVSSNALTSPAAQASQALAYEPVTQLALTGPDEGSAEFVSLAGIDGRLKASAIKRVRDLAISNPEESLNIMRNWLTPQLEG</sequence>
<feature type="compositionally biased region" description="Polar residues" evidence="10">
    <location>
        <begin position="288"/>
        <end position="320"/>
    </location>
</feature>
<feature type="transmembrane region" description="Helical" evidence="11">
    <location>
        <begin position="431"/>
        <end position="449"/>
    </location>
</feature>
<dbReference type="Gene3D" id="3.30.300.30">
    <property type="match status" value="1"/>
</dbReference>
<dbReference type="PIRSF" id="PIRSF004862">
    <property type="entry name" value="FliF"/>
    <property type="match status" value="1"/>
</dbReference>
<proteinExistence type="inferred from homology"/>
<name>A0ABS3LZQ1_9PROT</name>
<feature type="domain" description="Flagellar M-ring N-terminal" evidence="12">
    <location>
        <begin position="39"/>
        <end position="212"/>
    </location>
</feature>
<keyword evidence="14" id="KW-0966">Cell projection</keyword>
<reference evidence="14 15" key="1">
    <citation type="submission" date="2021-03" db="EMBL/GenBank/DDBJ databases">
        <title>The complete genome sequence of Acetobacter sacchari TBRC 11175.</title>
        <authorList>
            <person name="Charoenyingcharoen P."/>
            <person name="Yukphan P."/>
        </authorList>
    </citation>
    <scope>NUCLEOTIDE SEQUENCE [LARGE SCALE GENOMIC DNA]</scope>
    <source>
        <strain evidence="14 15">TBRC 11175</strain>
    </source>
</reference>
<dbReference type="NCBIfam" id="TIGR00206">
    <property type="entry name" value="fliF"/>
    <property type="match status" value="1"/>
</dbReference>
<keyword evidence="14" id="KW-0282">Flagellum</keyword>
<evidence type="ECO:0000256" key="1">
    <source>
        <dbReference type="ARBA" id="ARBA00004117"/>
    </source>
</evidence>
<evidence type="ECO:0000259" key="12">
    <source>
        <dbReference type="Pfam" id="PF01514"/>
    </source>
</evidence>
<dbReference type="Pfam" id="PF01514">
    <property type="entry name" value="YscJ_FliF"/>
    <property type="match status" value="1"/>
</dbReference>
<dbReference type="RefSeq" id="WP_207883083.1">
    <property type="nucleotide sequence ID" value="NZ_JAFVMF010000022.1"/>
</dbReference>
<comment type="similarity">
    <text evidence="3 9">Belongs to the FliF family.</text>
</comment>
<evidence type="ECO:0000259" key="13">
    <source>
        <dbReference type="Pfam" id="PF08345"/>
    </source>
</evidence>
<evidence type="ECO:0000256" key="10">
    <source>
        <dbReference type="SAM" id="MobiDB-lite"/>
    </source>
</evidence>
<dbReference type="EMBL" id="JAFVMF010000022">
    <property type="protein sequence ID" value="MBO1361395.1"/>
    <property type="molecule type" value="Genomic_DNA"/>
</dbReference>
<dbReference type="Proteomes" id="UP000664771">
    <property type="component" value="Unassembled WGS sequence"/>
</dbReference>
<protein>
    <recommendedName>
        <fullName evidence="9">Flagellar M-ring protein</fullName>
    </recommendedName>
</protein>
<evidence type="ECO:0000256" key="8">
    <source>
        <dbReference type="ARBA" id="ARBA00023143"/>
    </source>
</evidence>
<evidence type="ECO:0000256" key="9">
    <source>
        <dbReference type="PIRNR" id="PIRNR004862"/>
    </source>
</evidence>
<keyword evidence="14" id="KW-0969">Cilium</keyword>
<keyword evidence="7 11" id="KW-0472">Membrane</keyword>
<evidence type="ECO:0000256" key="3">
    <source>
        <dbReference type="ARBA" id="ARBA00007971"/>
    </source>
</evidence>
<keyword evidence="4" id="KW-1003">Cell membrane</keyword>
<dbReference type="PRINTS" id="PR01009">
    <property type="entry name" value="FLGMRINGFLIF"/>
</dbReference>
<evidence type="ECO:0000256" key="5">
    <source>
        <dbReference type="ARBA" id="ARBA00022692"/>
    </source>
</evidence>
<keyword evidence="5 11" id="KW-0812">Transmembrane</keyword>
<dbReference type="InterPro" id="IPR043427">
    <property type="entry name" value="YscJ/FliF"/>
</dbReference>
<evidence type="ECO:0000313" key="14">
    <source>
        <dbReference type="EMBL" id="MBO1361395.1"/>
    </source>
</evidence>
<comment type="caution">
    <text evidence="14">The sequence shown here is derived from an EMBL/GenBank/DDBJ whole genome shotgun (WGS) entry which is preliminary data.</text>
</comment>